<dbReference type="Proteomes" id="UP000812287">
    <property type="component" value="Unassembled WGS sequence"/>
</dbReference>
<dbReference type="GeneID" id="66100427"/>
<reference evidence="1" key="1">
    <citation type="submission" date="2020-11" db="EMBL/GenBank/DDBJ databases">
        <title>Adaptations for nitrogen fixation in a non-lichenized fungal sporocarp promotes dispersal by wood-feeding termites.</title>
        <authorList>
            <consortium name="DOE Joint Genome Institute"/>
            <person name="Koch R.A."/>
            <person name="Yoon G."/>
            <person name="Arayal U."/>
            <person name="Lail K."/>
            <person name="Amirebrahimi M."/>
            <person name="Labutti K."/>
            <person name="Lipzen A."/>
            <person name="Riley R."/>
            <person name="Barry K."/>
            <person name="Henrissat B."/>
            <person name="Grigoriev I.V."/>
            <person name="Herr J.R."/>
            <person name="Aime M.C."/>
        </authorList>
    </citation>
    <scope>NUCLEOTIDE SEQUENCE</scope>
    <source>
        <strain evidence="1">MCA 3950</strain>
    </source>
</reference>
<dbReference type="EMBL" id="MU250597">
    <property type="protein sequence ID" value="KAG7439383.1"/>
    <property type="molecule type" value="Genomic_DNA"/>
</dbReference>
<organism evidence="1 2">
    <name type="scientific">Guyanagaster necrorhizus</name>
    <dbReference type="NCBI Taxonomy" id="856835"/>
    <lineage>
        <taxon>Eukaryota</taxon>
        <taxon>Fungi</taxon>
        <taxon>Dikarya</taxon>
        <taxon>Basidiomycota</taxon>
        <taxon>Agaricomycotina</taxon>
        <taxon>Agaricomycetes</taxon>
        <taxon>Agaricomycetidae</taxon>
        <taxon>Agaricales</taxon>
        <taxon>Marasmiineae</taxon>
        <taxon>Physalacriaceae</taxon>
        <taxon>Guyanagaster</taxon>
    </lineage>
</organism>
<dbReference type="RefSeq" id="XP_043032883.1">
    <property type="nucleotide sequence ID" value="XM_043178140.1"/>
</dbReference>
<comment type="caution">
    <text evidence="1">The sequence shown here is derived from an EMBL/GenBank/DDBJ whole genome shotgun (WGS) entry which is preliminary data.</text>
</comment>
<accession>A0A9P8AKN2</accession>
<evidence type="ECO:0000313" key="1">
    <source>
        <dbReference type="EMBL" id="KAG7439383.1"/>
    </source>
</evidence>
<name>A0A9P8AKN2_9AGAR</name>
<gene>
    <name evidence="1" type="ORF">BT62DRAFT_1013999</name>
</gene>
<protein>
    <submittedName>
        <fullName evidence="1">Uncharacterized protein</fullName>
    </submittedName>
</protein>
<proteinExistence type="predicted"/>
<dbReference type="AlphaFoldDB" id="A0A9P8AKN2"/>
<sequence length="191" mass="21725">MAAFWSDARNVSIHDGHAENQVLQELLHLVEQPLPKWVKKGPYPTTCIHLSYLVCELTNRKSSRHQTRSNRNDELASLFTLTLESTDTIRRCWSDGRKEYIGAHVIILITSIFRQLNPDCIALENAFVPLPKHPVCVSSTPGRQKSGVICLRKAGKDLKMPHDPYGRRHSNNRPGYLVRLAGTTREMTSWV</sequence>
<evidence type="ECO:0000313" key="2">
    <source>
        <dbReference type="Proteomes" id="UP000812287"/>
    </source>
</evidence>
<keyword evidence="2" id="KW-1185">Reference proteome</keyword>